<evidence type="ECO:0000313" key="2">
    <source>
        <dbReference type="Proteomes" id="UP000521872"/>
    </source>
</evidence>
<organism evidence="1 2">
    <name type="scientific">Agrocybe pediades</name>
    <dbReference type="NCBI Taxonomy" id="84607"/>
    <lineage>
        <taxon>Eukaryota</taxon>
        <taxon>Fungi</taxon>
        <taxon>Dikarya</taxon>
        <taxon>Basidiomycota</taxon>
        <taxon>Agaricomycotina</taxon>
        <taxon>Agaricomycetes</taxon>
        <taxon>Agaricomycetidae</taxon>
        <taxon>Agaricales</taxon>
        <taxon>Agaricineae</taxon>
        <taxon>Strophariaceae</taxon>
        <taxon>Agrocybe</taxon>
    </lineage>
</organism>
<dbReference type="AlphaFoldDB" id="A0A8H4QJ27"/>
<accession>A0A8H4QJ27</accession>
<evidence type="ECO:0000313" key="1">
    <source>
        <dbReference type="EMBL" id="KAF4612019.1"/>
    </source>
</evidence>
<reference evidence="1 2" key="1">
    <citation type="submission" date="2019-12" db="EMBL/GenBank/DDBJ databases">
        <authorList>
            <person name="Floudas D."/>
            <person name="Bentzer J."/>
            <person name="Ahren D."/>
            <person name="Johansson T."/>
            <person name="Persson P."/>
            <person name="Tunlid A."/>
        </authorList>
    </citation>
    <scope>NUCLEOTIDE SEQUENCE [LARGE SCALE GENOMIC DNA]</scope>
    <source>
        <strain evidence="1 2">CBS 102.39</strain>
    </source>
</reference>
<gene>
    <name evidence="1" type="ORF">D9613_003678</name>
</gene>
<protein>
    <submittedName>
        <fullName evidence="1">Uncharacterized protein</fullName>
    </submittedName>
</protein>
<comment type="caution">
    <text evidence="1">The sequence shown here is derived from an EMBL/GenBank/DDBJ whole genome shotgun (WGS) entry which is preliminary data.</text>
</comment>
<sequence length="179" mass="20621">MAILGLWPGLPFMRFGRLSAQRAGGVNWIAYSPPTLTCLGYNHGTPDAHFIPALLVLKTYDRSFWLIFEDNKPGLFGSVVIIDVDKFERPAIYPLPDPDDDVWEYVNMPFPNWIDFLRHHWDQFANWAVEDGQDFSNDAPVDRPVKYKFCAVLPPILPSPPWTVCHQQDLLNDFLRYPS</sequence>
<dbReference type="Proteomes" id="UP000521872">
    <property type="component" value="Unassembled WGS sequence"/>
</dbReference>
<dbReference type="EMBL" id="JAACJL010000057">
    <property type="protein sequence ID" value="KAF4612019.1"/>
    <property type="molecule type" value="Genomic_DNA"/>
</dbReference>
<name>A0A8H4QJ27_9AGAR</name>
<keyword evidence="2" id="KW-1185">Reference proteome</keyword>
<proteinExistence type="predicted"/>